<proteinExistence type="inferred from homology"/>
<keyword evidence="5" id="KW-0378">Hydrolase</keyword>
<dbReference type="OrthoDB" id="443318at2759"/>
<dbReference type="GeneID" id="19322559"/>
<dbReference type="GO" id="GO:0006508">
    <property type="term" value="P:proteolysis"/>
    <property type="evidence" value="ECO:0007669"/>
    <property type="project" value="UniProtKB-KW"/>
</dbReference>
<comment type="similarity">
    <text evidence="1">Belongs to the peptidase S10 family.</text>
</comment>
<dbReference type="SUPFAM" id="SSF53474">
    <property type="entry name" value="alpha/beta-Hydrolases"/>
    <property type="match status" value="1"/>
</dbReference>
<dbReference type="Proteomes" id="UP000014074">
    <property type="component" value="Unassembled WGS sequence"/>
</dbReference>
<evidence type="ECO:0000256" key="1">
    <source>
        <dbReference type="ARBA" id="ARBA00009431"/>
    </source>
</evidence>
<dbReference type="Gene3D" id="3.40.50.1820">
    <property type="entry name" value="alpha/beta hydrolase"/>
    <property type="match status" value="1"/>
</dbReference>
<dbReference type="PANTHER" id="PTHR11802:SF189">
    <property type="entry name" value="CARBOXYPEPTIDASE"/>
    <property type="match status" value="1"/>
</dbReference>
<dbReference type="Pfam" id="PF00450">
    <property type="entry name" value="Peptidase_S10"/>
    <property type="match status" value="1"/>
</dbReference>
<name>R8BS57_PHAM7</name>
<dbReference type="PANTHER" id="PTHR11802">
    <property type="entry name" value="SERINE PROTEASE FAMILY S10 SERINE CARBOXYPEPTIDASE"/>
    <property type="match status" value="1"/>
</dbReference>
<evidence type="ECO:0000256" key="4">
    <source>
        <dbReference type="ARBA" id="ARBA00022729"/>
    </source>
</evidence>
<keyword evidence="2 7" id="KW-0121">Carboxypeptidase</keyword>
<dbReference type="GO" id="GO:0004185">
    <property type="term" value="F:serine-type carboxypeptidase activity"/>
    <property type="evidence" value="ECO:0007669"/>
    <property type="project" value="InterPro"/>
</dbReference>
<organism evidence="7 8">
    <name type="scientific">Phaeoacremonium minimum (strain UCR-PA7)</name>
    <name type="common">Esca disease fungus</name>
    <name type="synonym">Togninia minima</name>
    <dbReference type="NCBI Taxonomy" id="1286976"/>
    <lineage>
        <taxon>Eukaryota</taxon>
        <taxon>Fungi</taxon>
        <taxon>Dikarya</taxon>
        <taxon>Ascomycota</taxon>
        <taxon>Pezizomycotina</taxon>
        <taxon>Sordariomycetes</taxon>
        <taxon>Sordariomycetidae</taxon>
        <taxon>Togniniales</taxon>
        <taxon>Togniniaceae</taxon>
        <taxon>Phaeoacremonium</taxon>
    </lineage>
</organism>
<evidence type="ECO:0000256" key="2">
    <source>
        <dbReference type="ARBA" id="ARBA00022645"/>
    </source>
</evidence>
<dbReference type="GO" id="GO:0000324">
    <property type="term" value="C:fungal-type vacuole"/>
    <property type="evidence" value="ECO:0007669"/>
    <property type="project" value="TreeGrafter"/>
</dbReference>
<dbReference type="RefSeq" id="XP_007913101.1">
    <property type="nucleotide sequence ID" value="XM_007914910.1"/>
</dbReference>
<protein>
    <submittedName>
        <fullName evidence="7">Putative carboxypeptidase protein</fullName>
    </submittedName>
</protein>
<evidence type="ECO:0000256" key="3">
    <source>
        <dbReference type="ARBA" id="ARBA00022670"/>
    </source>
</evidence>
<evidence type="ECO:0000256" key="5">
    <source>
        <dbReference type="ARBA" id="ARBA00022801"/>
    </source>
</evidence>
<dbReference type="EMBL" id="KB932930">
    <property type="protein sequence ID" value="EOO02171.1"/>
    <property type="molecule type" value="Genomic_DNA"/>
</dbReference>
<gene>
    <name evidence="7" type="ORF">UCRPA7_2322</name>
</gene>
<dbReference type="InterPro" id="IPR001563">
    <property type="entry name" value="Peptidase_S10"/>
</dbReference>
<accession>R8BS57</accession>
<evidence type="ECO:0000256" key="6">
    <source>
        <dbReference type="ARBA" id="ARBA00023180"/>
    </source>
</evidence>
<reference evidence="8" key="1">
    <citation type="journal article" date="2013" name="Genome Announc.">
        <title>Draft genome sequence of the ascomycete Phaeoacremonium aleophilum strain UCR-PA7, a causal agent of the esca disease complex in grapevines.</title>
        <authorList>
            <person name="Blanco-Ulate B."/>
            <person name="Rolshausen P."/>
            <person name="Cantu D."/>
        </authorList>
    </citation>
    <scope>NUCLEOTIDE SEQUENCE [LARGE SCALE GENOMIC DNA]</scope>
    <source>
        <strain evidence="8">UCR-PA7</strain>
    </source>
</reference>
<keyword evidence="4" id="KW-0732">Signal</keyword>
<dbReference type="InterPro" id="IPR029058">
    <property type="entry name" value="AB_hydrolase_fold"/>
</dbReference>
<dbReference type="KEGG" id="tmn:UCRPA7_2322"/>
<dbReference type="eggNOG" id="KOG1282">
    <property type="taxonomic scope" value="Eukaryota"/>
</dbReference>
<keyword evidence="8" id="KW-1185">Reference proteome</keyword>
<sequence length="468" mass="50704">METTQNTTAQAARTLWQFAQVWFQEFPEYNTEDKEISLWGTSYGGFWGTGFFSHVVDQNKLVTSKRHQNVNATVLPLGTLGIGNGCIDTEAQASSYPNIAYNNTYGIESYPEEVYDLVVGNLTAPDVGCYDTIRQCRALRAEGDPTGQGTNQTVNEACQAASAVCFGVVLGSYVLTTNRSQFDLTHLRITSDISNYFEGFFNQKWVQEDLGVRVNFTSNDYSYQVAMFQMTGDAMIQDKSLLENVLNSGASVALVYGDRDYQCNWIGVENISLTVEYPSATSFRSAGYADIVTNSSYNGGLVRQHGNVSFSRVFEAGHAVAAYQPETVYQIFQRSMFGKDVATGKVTADNDYSSQGPLSSWDTKNHVPNVTDANQCYTYEALDTCTDEQLEALADGSAVIKDFIVQSPGGARLDAISGTAVPVGTSESGNGNSTGTDGEPNIASAFSPGGAHFTLAMASIMLASMLLV</sequence>
<keyword evidence="6" id="KW-0325">Glycoprotein</keyword>
<dbReference type="HOGENOM" id="CLU_008523_10_3_1"/>
<evidence type="ECO:0000313" key="7">
    <source>
        <dbReference type="EMBL" id="EOO02171.1"/>
    </source>
</evidence>
<dbReference type="AlphaFoldDB" id="R8BS57"/>
<keyword evidence="3" id="KW-0645">Protease</keyword>
<evidence type="ECO:0000313" key="8">
    <source>
        <dbReference type="Proteomes" id="UP000014074"/>
    </source>
</evidence>